<dbReference type="Gene3D" id="2.30.30.570">
    <property type="match status" value="2"/>
</dbReference>
<dbReference type="PANTHER" id="PTHR14165">
    <property type="entry name" value="MAJOR VAULT PROTEIN"/>
    <property type="match status" value="1"/>
</dbReference>
<dbReference type="CDD" id="cd08825">
    <property type="entry name" value="MVP_shoulder"/>
    <property type="match status" value="1"/>
</dbReference>
<sequence length="848" mass="94370">MHAFQQETRGVISIAPYFFIHVLDNNTLVTRVICGPQRYTKNESESIVSGPTEMIKVPPRQYVLINNPHLRDSSGEPLYDEHGQVKLAHGDSEYRLADAWPAPFPLYPGEVQALPVARLEVVAKNHALRLRAVRDFTDEAAGGGAAAAAVARVAGDEWLFMGPATYLPRVEVERLDVVKAQVVKSNRALHLRARRPCRDQQGKPRRAGEEWLVTETGAYMPSVDEEVVGMIQARVITEKRALHLRARRAFTDAYGRARRAGEEWLVTLGMADAHIQGINEEVVGEVPITTLSNREYCVVLDPYVDGVQRRGTRELRKGEQSFFLHPGESLEFDVESVHVLADDEALLLQAYESFLDQSEAPAVARRPGERWMVYGPREYIPPVEVHVVERRRAMPLDANEGLYVRDARTGHVRAVVGETYMLKPTEAPWEKELPAAVEGLLGGRRDKARVVTYRVKENSVVQVYDYKKKTARVVFGPDMIMLQPDEQFSVVRLTGGWPKRENAITSLHLSLGPDFMTDDLIVETSDHARLQLTLSYNWRFNVEDRERDGPKVFKVRDFVGDVIKSIASRVRGAVAGETFDNFHKNSAKIIRRAVFGKNFEEEEGATLTFTANRLEITNIDIQSVEPVEDATRASLSKSVQMAIEITTNSQEARARHQAGAEEEDAKGLLEQQRLRNEAENEAARKALLGLRAESAAITSLGQAANEARARAEAELIAARAEVKQARLEAEAAAIEARSRLGEARAEREAEAAHAERMNALEVEKARALMEVELKRFQSQVDAIGRETIEEIARAGPEMQAKLLKGLGLKGFLVTDGKSPINLFNTAQGMVGGPALDAAMQQQQQGQQA</sequence>
<evidence type="ECO:0000259" key="11">
    <source>
        <dbReference type="Pfam" id="PF17794"/>
    </source>
</evidence>
<dbReference type="Pfam" id="PF17795">
    <property type="entry name" value="Vault_3"/>
    <property type="match status" value="1"/>
</dbReference>
<dbReference type="InterPro" id="IPR039059">
    <property type="entry name" value="MVP"/>
</dbReference>
<dbReference type="FunFam" id="2.30.30.560:FF:000001">
    <property type="entry name" value="major vault protein-like"/>
    <property type="match status" value="1"/>
</dbReference>
<evidence type="ECO:0000259" key="9">
    <source>
        <dbReference type="Pfam" id="PF01505"/>
    </source>
</evidence>
<evidence type="ECO:0000259" key="12">
    <source>
        <dbReference type="Pfam" id="PF17795"/>
    </source>
</evidence>
<dbReference type="GO" id="GO:0005634">
    <property type="term" value="C:nucleus"/>
    <property type="evidence" value="ECO:0007669"/>
    <property type="project" value="UniProtKB-SubCell"/>
</dbReference>
<feature type="coiled-coil region" evidence="8">
    <location>
        <begin position="701"/>
        <end position="737"/>
    </location>
</feature>
<feature type="repeat" description="MVP" evidence="7">
    <location>
        <begin position="185"/>
        <end position="237"/>
    </location>
</feature>
<feature type="domain" description="Major vault protein shoulder" evidence="10">
    <location>
        <begin position="512"/>
        <end position="628"/>
    </location>
</feature>
<evidence type="ECO:0000256" key="4">
    <source>
        <dbReference type="ARBA" id="ARBA00022737"/>
    </source>
</evidence>
<keyword evidence="4" id="KW-0677">Repeat</keyword>
<proteinExistence type="predicted"/>
<dbReference type="InterPro" id="IPR041139">
    <property type="entry name" value="MVP_rep_dom"/>
</dbReference>
<gene>
    <name evidence="14" type="ORF">HAKA00212_LOCUS6862</name>
</gene>
<feature type="domain" description="Major vault protein repeat" evidence="9">
    <location>
        <begin position="121"/>
        <end position="169"/>
    </location>
</feature>
<evidence type="ECO:0000256" key="8">
    <source>
        <dbReference type="SAM" id="Coils"/>
    </source>
</evidence>
<evidence type="ECO:0000259" key="13">
    <source>
        <dbReference type="Pfam" id="PF17796"/>
    </source>
</evidence>
<feature type="repeat" description="MVP" evidence="7">
    <location>
        <begin position="124"/>
        <end position="184"/>
    </location>
</feature>
<dbReference type="EMBL" id="HBIU01014760">
    <property type="protein sequence ID" value="CAE0628182.1"/>
    <property type="molecule type" value="Transcribed_RNA"/>
</dbReference>
<evidence type="ECO:0000256" key="7">
    <source>
        <dbReference type="PROSITE-ProRule" id="PRU00571"/>
    </source>
</evidence>
<dbReference type="Gene3D" id="2.30.30.560">
    <property type="match status" value="2"/>
</dbReference>
<feature type="repeat" description="MVP" evidence="7">
    <location>
        <begin position="238"/>
        <end position="292"/>
    </location>
</feature>
<feature type="domain" description="Major vault protein repeat" evidence="9">
    <location>
        <begin position="338"/>
        <end position="382"/>
    </location>
</feature>
<comment type="subcellular location">
    <subcellularLocation>
        <location evidence="2 7">Cytoplasm</location>
    </subcellularLocation>
    <subcellularLocation>
        <location evidence="1">Nucleus</location>
    </subcellularLocation>
</comment>
<dbReference type="GO" id="GO:1990904">
    <property type="term" value="C:ribonucleoprotein complex"/>
    <property type="evidence" value="ECO:0007669"/>
    <property type="project" value="UniProtKB-UniRule"/>
</dbReference>
<keyword evidence="5" id="KW-0539">Nucleus</keyword>
<dbReference type="Pfam" id="PF17794">
    <property type="entry name" value="Vault_2"/>
    <property type="match status" value="2"/>
</dbReference>
<evidence type="ECO:0000256" key="5">
    <source>
        <dbReference type="ARBA" id="ARBA00023242"/>
    </source>
</evidence>
<dbReference type="InterPro" id="IPR021870">
    <property type="entry name" value="MVP_shoulder"/>
</dbReference>
<dbReference type="Pfam" id="PF01505">
    <property type="entry name" value="Vault"/>
    <property type="match status" value="4"/>
</dbReference>
<dbReference type="InterPro" id="IPR002499">
    <property type="entry name" value="Vault_N"/>
</dbReference>
<protein>
    <recommendedName>
        <fullName evidence="15">Major vault protein</fullName>
    </recommendedName>
</protein>
<dbReference type="Gene3D" id="2.30.30.620">
    <property type="match status" value="1"/>
</dbReference>
<dbReference type="FunFam" id="2.30.30.550:FF:000001">
    <property type="entry name" value="major vault protein-like"/>
    <property type="match status" value="3"/>
</dbReference>
<feature type="domain" description="Major vault protein repeat" evidence="12">
    <location>
        <begin position="450"/>
        <end position="511"/>
    </location>
</feature>
<dbReference type="InterPro" id="IPR040989">
    <property type="entry name" value="Vault_3"/>
</dbReference>
<dbReference type="Gene3D" id="3.30.479.30">
    <property type="entry name" value="Band 7 domain"/>
    <property type="match status" value="1"/>
</dbReference>
<dbReference type="InterPro" id="IPR043179">
    <property type="entry name" value="Vault_2_sf"/>
</dbReference>
<keyword evidence="6 7" id="KW-0687">Ribonucleoprotein</keyword>
<evidence type="ECO:0000256" key="6">
    <source>
        <dbReference type="ARBA" id="ARBA00023274"/>
    </source>
</evidence>
<dbReference type="FunFam" id="3.30.479.30:FF:000010">
    <property type="entry name" value="major vault protein-like"/>
    <property type="match status" value="1"/>
</dbReference>
<dbReference type="GO" id="GO:0005737">
    <property type="term" value="C:cytoplasm"/>
    <property type="evidence" value="ECO:0007669"/>
    <property type="project" value="UniProtKB-SubCell"/>
</dbReference>
<feature type="repeat" description="MVP" evidence="7">
    <location>
        <begin position="294"/>
        <end position="341"/>
    </location>
</feature>
<dbReference type="PROSITE" id="PS51224">
    <property type="entry name" value="MVP"/>
    <property type="match status" value="5"/>
</dbReference>
<evidence type="ECO:0000259" key="10">
    <source>
        <dbReference type="Pfam" id="PF11978"/>
    </source>
</evidence>
<dbReference type="Gene3D" id="6.10.250.720">
    <property type="match status" value="1"/>
</dbReference>
<dbReference type="Pfam" id="PF11978">
    <property type="entry name" value="MVP_shoulder"/>
    <property type="match status" value="1"/>
</dbReference>
<organism evidence="14">
    <name type="scientific">Heterosigma akashiwo</name>
    <name type="common">Chromophytic alga</name>
    <name type="synonym">Heterosigma carterae</name>
    <dbReference type="NCBI Taxonomy" id="2829"/>
    <lineage>
        <taxon>Eukaryota</taxon>
        <taxon>Sar</taxon>
        <taxon>Stramenopiles</taxon>
        <taxon>Ochrophyta</taxon>
        <taxon>Raphidophyceae</taxon>
        <taxon>Chattonellales</taxon>
        <taxon>Chattonellaceae</taxon>
        <taxon>Heterosigma</taxon>
    </lineage>
</organism>
<accession>A0A6V1P7F6</accession>
<dbReference type="FunFam" id="2.30.30.570:FF:000001">
    <property type="entry name" value="major vault protein-like"/>
    <property type="match status" value="1"/>
</dbReference>
<dbReference type="Gene3D" id="2.30.30.550">
    <property type="entry name" value="Major Vault Protein repeat"/>
    <property type="match status" value="4"/>
</dbReference>
<evidence type="ECO:0008006" key="15">
    <source>
        <dbReference type="Google" id="ProtNLM"/>
    </source>
</evidence>
<dbReference type="InterPro" id="IPR043023">
    <property type="entry name" value="MVP_rep_sf"/>
</dbReference>
<evidence type="ECO:0000313" key="14">
    <source>
        <dbReference type="EMBL" id="CAE0628182.1"/>
    </source>
</evidence>
<feature type="domain" description="Major vault protein repeat" evidence="11">
    <location>
        <begin position="54"/>
        <end position="111"/>
    </location>
</feature>
<keyword evidence="3 7" id="KW-0963">Cytoplasm</keyword>
<reference evidence="14" key="1">
    <citation type="submission" date="2021-01" db="EMBL/GenBank/DDBJ databases">
        <authorList>
            <person name="Corre E."/>
            <person name="Pelletier E."/>
            <person name="Niang G."/>
            <person name="Scheremetjew M."/>
            <person name="Finn R."/>
            <person name="Kale V."/>
            <person name="Holt S."/>
            <person name="Cochrane G."/>
            <person name="Meng A."/>
            <person name="Brown T."/>
            <person name="Cohen L."/>
        </authorList>
    </citation>
    <scope>NUCLEOTIDE SEQUENCE</scope>
    <source>
        <strain evidence="14">CCMP3107</strain>
    </source>
</reference>
<dbReference type="InterPro" id="IPR036013">
    <property type="entry name" value="Band_7/SPFH_dom_sf"/>
</dbReference>
<dbReference type="Gene3D" id="6.20.380.10">
    <property type="match status" value="1"/>
</dbReference>
<evidence type="ECO:0000256" key="1">
    <source>
        <dbReference type="ARBA" id="ARBA00004123"/>
    </source>
</evidence>
<dbReference type="InterPro" id="IPR041136">
    <property type="entry name" value="Vault_4"/>
</dbReference>
<dbReference type="Pfam" id="PF17796">
    <property type="entry name" value="Vault_4"/>
    <property type="match status" value="1"/>
</dbReference>
<dbReference type="AlphaFoldDB" id="A0A6V1P7F6"/>
<feature type="repeat" description="MVP" evidence="7">
    <location>
        <begin position="342"/>
        <end position="397"/>
    </location>
</feature>
<dbReference type="InterPro" id="IPR041134">
    <property type="entry name" value="Vault_2"/>
</dbReference>
<feature type="domain" description="Major vault protein repeat" evidence="9">
    <location>
        <begin position="181"/>
        <end position="221"/>
    </location>
</feature>
<name>A0A6V1P7F6_HETAK</name>
<feature type="domain" description="Major vault protein repeat" evidence="9">
    <location>
        <begin position="235"/>
        <end position="267"/>
    </location>
</feature>
<evidence type="ECO:0000256" key="2">
    <source>
        <dbReference type="ARBA" id="ARBA00004496"/>
    </source>
</evidence>
<dbReference type="PANTHER" id="PTHR14165:SF3">
    <property type="entry name" value="MAJOR VAULT PROTEIN"/>
    <property type="match status" value="1"/>
</dbReference>
<keyword evidence="8" id="KW-0175">Coiled coil</keyword>
<evidence type="ECO:0000256" key="3">
    <source>
        <dbReference type="ARBA" id="ARBA00022490"/>
    </source>
</evidence>
<feature type="domain" description="Major vault protein repeat" evidence="11">
    <location>
        <begin position="288"/>
        <end position="334"/>
    </location>
</feature>
<feature type="domain" description="Major vault protein repeat" evidence="13">
    <location>
        <begin position="393"/>
        <end position="442"/>
    </location>
</feature>